<dbReference type="PANTHER" id="PTHR46558">
    <property type="entry name" value="TRACRIPTIONAL REGULATORY PROTEIN-RELATED-RELATED"/>
    <property type="match status" value="1"/>
</dbReference>
<dbReference type="InterPro" id="IPR001387">
    <property type="entry name" value="Cro/C1-type_HTH"/>
</dbReference>
<dbReference type="CDD" id="cd00093">
    <property type="entry name" value="HTH_XRE"/>
    <property type="match status" value="1"/>
</dbReference>
<name>A0ABY4PK93_9LACO</name>
<dbReference type="PANTHER" id="PTHR46558:SF4">
    <property type="entry name" value="DNA-BIDING PHAGE PROTEIN"/>
    <property type="match status" value="1"/>
</dbReference>
<evidence type="ECO:0000313" key="3">
    <source>
        <dbReference type="EMBL" id="UQS85806.1"/>
    </source>
</evidence>
<keyword evidence="1" id="KW-0238">DNA-binding</keyword>
<dbReference type="SMART" id="SM00530">
    <property type="entry name" value="HTH_XRE"/>
    <property type="match status" value="1"/>
</dbReference>
<dbReference type="InterPro" id="IPR010982">
    <property type="entry name" value="Lambda_DNA-bd_dom_sf"/>
</dbReference>
<sequence length="262" mass="30999">MEEKERMVDLIELRKEKGLTQKNVADALGVSTTTINAWEHRRGNISKTHIRAYAKFMNINPMEIIDSERDFPHYDDKKYSYDDKPNIKSILSLCFELVPDRVVKVFRYARTQLSEQLHKKVTYNDLIKDVRHHDLVIDGEIYSDRDIRFFQRNERQLEDFFGSIPGDLTKTLKVKNNSLFPLYNTNQKIFLKDATLHISSGTFVVAKNKIDSEYRIFQYRSTDGDIYLFPLEKRDEGIDSSKAKFLWERNPDWELEYIIILS</sequence>
<reference evidence="3 4" key="1">
    <citation type="journal article" date="2022" name="Int. J. Syst. Evol. Microbiol.">
        <title>Apilactobacillus apisilvae sp. nov., Nicolia spurrieriana gen. nov. sp. nov., Bombilactobacillus folatiphilus sp. nov. and Bombilactobacillus thymidiniphilus sp. nov., four new lactic acid bacterial isolates from stingless bees Tetragonula carbonaria and Austroplebeia australis.</title>
        <authorList>
            <person name="Oliphant S.A."/>
            <person name="Watson-Haigh N.S."/>
            <person name="Sumby K.M."/>
            <person name="Gardner J."/>
            <person name="Groom S."/>
            <person name="Jiranek V."/>
        </authorList>
    </citation>
    <scope>NUCLEOTIDE SEQUENCE [LARGE SCALE GENOMIC DNA]</scope>
    <source>
        <strain evidence="3 4">SG5_A10</strain>
    </source>
</reference>
<organism evidence="3 4">
    <name type="scientific">Apilactobacillus apisilvae</name>
    <dbReference type="NCBI Taxonomy" id="2923364"/>
    <lineage>
        <taxon>Bacteria</taxon>
        <taxon>Bacillati</taxon>
        <taxon>Bacillota</taxon>
        <taxon>Bacilli</taxon>
        <taxon>Lactobacillales</taxon>
        <taxon>Lactobacillaceae</taxon>
        <taxon>Apilactobacillus</taxon>
    </lineage>
</organism>
<dbReference type="RefSeq" id="WP_249511770.1">
    <property type="nucleotide sequence ID" value="NZ_CP093363.1"/>
</dbReference>
<feature type="domain" description="HTH cro/C1-type" evidence="2">
    <location>
        <begin position="10"/>
        <end position="65"/>
    </location>
</feature>
<accession>A0ABY4PK93</accession>
<keyword evidence="4" id="KW-1185">Reference proteome</keyword>
<evidence type="ECO:0000259" key="2">
    <source>
        <dbReference type="PROSITE" id="PS50943"/>
    </source>
</evidence>
<dbReference type="Proteomes" id="UP000831859">
    <property type="component" value="Plasmid p1unnamed"/>
</dbReference>
<dbReference type="EMBL" id="CP093363">
    <property type="protein sequence ID" value="UQS85806.1"/>
    <property type="molecule type" value="Genomic_DNA"/>
</dbReference>
<geneLocation type="plasmid" evidence="3 4">
    <name>p1unnamed</name>
</geneLocation>
<evidence type="ECO:0000256" key="1">
    <source>
        <dbReference type="ARBA" id="ARBA00023125"/>
    </source>
</evidence>
<dbReference type="Gene3D" id="1.10.260.40">
    <property type="entry name" value="lambda repressor-like DNA-binding domains"/>
    <property type="match status" value="1"/>
</dbReference>
<proteinExistence type="predicted"/>
<dbReference type="PROSITE" id="PS50943">
    <property type="entry name" value="HTH_CROC1"/>
    <property type="match status" value="1"/>
</dbReference>
<dbReference type="Pfam" id="PF01381">
    <property type="entry name" value="HTH_3"/>
    <property type="match status" value="1"/>
</dbReference>
<gene>
    <name evidence="3" type="ORF">MOO46_07380</name>
</gene>
<dbReference type="SUPFAM" id="SSF47413">
    <property type="entry name" value="lambda repressor-like DNA-binding domains"/>
    <property type="match status" value="1"/>
</dbReference>
<evidence type="ECO:0000313" key="4">
    <source>
        <dbReference type="Proteomes" id="UP000831859"/>
    </source>
</evidence>
<protein>
    <submittedName>
        <fullName evidence="3">Helix-turn-helix transcriptional regulator</fullName>
    </submittedName>
</protein>
<keyword evidence="3" id="KW-0614">Plasmid</keyword>